<evidence type="ECO:0008006" key="4">
    <source>
        <dbReference type="Google" id="ProtNLM"/>
    </source>
</evidence>
<name>A0A1F5YU86_9BACT</name>
<evidence type="ECO:0000256" key="1">
    <source>
        <dbReference type="SAM" id="Phobius"/>
    </source>
</evidence>
<accession>A0A1F5YU86</accession>
<dbReference type="SUPFAM" id="SSF88713">
    <property type="entry name" value="Glycoside hydrolase/deacetylase"/>
    <property type="match status" value="1"/>
</dbReference>
<keyword evidence="1" id="KW-0472">Membrane</keyword>
<proteinExistence type="predicted"/>
<dbReference type="GO" id="GO:0005975">
    <property type="term" value="P:carbohydrate metabolic process"/>
    <property type="evidence" value="ECO:0007669"/>
    <property type="project" value="InterPro"/>
</dbReference>
<dbReference type="InterPro" id="IPR011330">
    <property type="entry name" value="Glyco_hydro/deAcase_b/a-brl"/>
</dbReference>
<protein>
    <recommendedName>
        <fullName evidence="4">NodB homology domain-containing protein</fullName>
    </recommendedName>
</protein>
<dbReference type="AlphaFoldDB" id="A0A1F5YU86"/>
<gene>
    <name evidence="2" type="ORF">A3F83_00140</name>
</gene>
<feature type="transmembrane region" description="Helical" evidence="1">
    <location>
        <begin position="238"/>
        <end position="256"/>
    </location>
</feature>
<dbReference type="EMBL" id="MFIX01000130">
    <property type="protein sequence ID" value="OGG03739.1"/>
    <property type="molecule type" value="Genomic_DNA"/>
</dbReference>
<comment type="caution">
    <text evidence="2">The sequence shown here is derived from an EMBL/GenBank/DDBJ whole genome shotgun (WGS) entry which is preliminary data.</text>
</comment>
<dbReference type="Proteomes" id="UP000179129">
    <property type="component" value="Unassembled WGS sequence"/>
</dbReference>
<feature type="transmembrane region" description="Helical" evidence="1">
    <location>
        <begin position="199"/>
        <end position="217"/>
    </location>
</feature>
<evidence type="ECO:0000313" key="2">
    <source>
        <dbReference type="EMBL" id="OGG03739.1"/>
    </source>
</evidence>
<organism evidence="2 3">
    <name type="scientific">Candidatus Glassbacteria bacterium RIFCSPLOWO2_12_FULL_58_11</name>
    <dbReference type="NCBI Taxonomy" id="1817867"/>
    <lineage>
        <taxon>Bacteria</taxon>
        <taxon>Candidatus Glassiibacteriota</taxon>
    </lineage>
</organism>
<keyword evidence="1" id="KW-1133">Transmembrane helix</keyword>
<reference evidence="2 3" key="1">
    <citation type="journal article" date="2016" name="Nat. Commun.">
        <title>Thousands of microbial genomes shed light on interconnected biogeochemical processes in an aquifer system.</title>
        <authorList>
            <person name="Anantharaman K."/>
            <person name="Brown C.T."/>
            <person name="Hug L.A."/>
            <person name="Sharon I."/>
            <person name="Castelle C.J."/>
            <person name="Probst A.J."/>
            <person name="Thomas B.C."/>
            <person name="Singh A."/>
            <person name="Wilkins M.J."/>
            <person name="Karaoz U."/>
            <person name="Brodie E.L."/>
            <person name="Williams K.H."/>
            <person name="Hubbard S.S."/>
            <person name="Banfield J.F."/>
        </authorList>
    </citation>
    <scope>NUCLEOTIDE SEQUENCE [LARGE SCALE GENOMIC DNA]</scope>
</reference>
<keyword evidence="1" id="KW-0812">Transmembrane</keyword>
<sequence>MTLPASLLPSSPITVVFRYDDFSMRSRPNGLEEQILGTFIQQGIPFTIAAVAFVCEGNAYDPSPQKLLPLTTEKIAFLRPAVETGAVEIALHGYAHQTRRLKPHPFDFTLDDKDSTRLSPAGLERMLIRLKEAPGVSFATFSRLADSGIDLGVQRFKNFNSCCKALYIAPFFISRSPRIFYLGAEQAAGLTRRVWLIDILYYLVLLAAGWLLGRLAGRLMVQLRIFRYGMMEYVGKRLLLALIMLILLFLLPGWLLRISYAFLAAGAVIGCSGKMKSGS</sequence>
<evidence type="ECO:0000313" key="3">
    <source>
        <dbReference type="Proteomes" id="UP000179129"/>
    </source>
</evidence>